<sequence length="65" mass="6690">MQDSTGHPALMTSHANFTVTVDNEQASADASGDTDAGAEVDEDIETLDDDADDDDGTDGNQTSGE</sequence>
<name>M0DYT6_9EURY</name>
<gene>
    <name evidence="2" type="ORF">C471_07536</name>
</gene>
<feature type="region of interest" description="Disordered" evidence="1">
    <location>
        <begin position="1"/>
        <end position="65"/>
    </location>
</feature>
<reference evidence="2 3" key="1">
    <citation type="journal article" date="2014" name="PLoS Genet.">
        <title>Phylogenetically driven sequencing of extremely halophilic archaea reveals strategies for static and dynamic osmo-response.</title>
        <authorList>
            <person name="Becker E.A."/>
            <person name="Seitzer P.M."/>
            <person name="Tritt A."/>
            <person name="Larsen D."/>
            <person name="Krusor M."/>
            <person name="Yao A.I."/>
            <person name="Wu D."/>
            <person name="Madern D."/>
            <person name="Eisen J.A."/>
            <person name="Darling A.E."/>
            <person name="Facciotti M.T."/>
        </authorList>
    </citation>
    <scope>NUCLEOTIDE SEQUENCE [LARGE SCALE GENOMIC DNA]</scope>
    <source>
        <strain evidence="2 3">DSM 1137</strain>
    </source>
</reference>
<dbReference type="Proteomes" id="UP000011514">
    <property type="component" value="Unassembled WGS sequence"/>
</dbReference>
<accession>M0DYT6</accession>
<organism evidence="2 3">
    <name type="scientific">Halorubrum saccharovorum DSM 1137</name>
    <dbReference type="NCBI Taxonomy" id="1227484"/>
    <lineage>
        <taxon>Archaea</taxon>
        <taxon>Methanobacteriati</taxon>
        <taxon>Methanobacteriota</taxon>
        <taxon>Stenosarchaea group</taxon>
        <taxon>Halobacteria</taxon>
        <taxon>Halobacteriales</taxon>
        <taxon>Haloferacaceae</taxon>
        <taxon>Halorubrum</taxon>
    </lineage>
</organism>
<feature type="compositionally biased region" description="Low complexity" evidence="1">
    <location>
        <begin position="26"/>
        <end position="35"/>
    </location>
</feature>
<evidence type="ECO:0000256" key="1">
    <source>
        <dbReference type="SAM" id="MobiDB-lite"/>
    </source>
</evidence>
<dbReference type="EMBL" id="AOJE01000024">
    <property type="protein sequence ID" value="ELZ40705.1"/>
    <property type="molecule type" value="Genomic_DNA"/>
</dbReference>
<keyword evidence="3" id="KW-1185">Reference proteome</keyword>
<feature type="compositionally biased region" description="Polar residues" evidence="1">
    <location>
        <begin position="13"/>
        <end position="25"/>
    </location>
</feature>
<dbReference type="PATRIC" id="fig|1227484.4.peg.1528"/>
<protein>
    <submittedName>
        <fullName evidence="2">Uncharacterized protein</fullName>
    </submittedName>
</protein>
<comment type="caution">
    <text evidence="2">The sequence shown here is derived from an EMBL/GenBank/DDBJ whole genome shotgun (WGS) entry which is preliminary data.</text>
</comment>
<evidence type="ECO:0000313" key="3">
    <source>
        <dbReference type="Proteomes" id="UP000011514"/>
    </source>
</evidence>
<dbReference type="AlphaFoldDB" id="M0DYT6"/>
<evidence type="ECO:0000313" key="2">
    <source>
        <dbReference type="EMBL" id="ELZ40705.1"/>
    </source>
</evidence>
<proteinExistence type="predicted"/>
<feature type="compositionally biased region" description="Acidic residues" evidence="1">
    <location>
        <begin position="36"/>
        <end position="57"/>
    </location>
</feature>